<comment type="caution">
    <text evidence="9">The sequence shown here is derived from an EMBL/GenBank/DDBJ whole genome shotgun (WGS) entry which is preliminary data.</text>
</comment>
<feature type="domain" description="DNA methylase N-4/N-6" evidence="8">
    <location>
        <begin position="25"/>
        <end position="246"/>
    </location>
</feature>
<evidence type="ECO:0000256" key="7">
    <source>
        <dbReference type="RuleBase" id="RU362026"/>
    </source>
</evidence>
<keyword evidence="3 9" id="KW-0808">Transferase</keyword>
<dbReference type="RefSeq" id="WP_099461352.1">
    <property type="nucleotide sequence ID" value="NZ_LDWY01000042.1"/>
</dbReference>
<evidence type="ECO:0000256" key="1">
    <source>
        <dbReference type="ARBA" id="ARBA00006594"/>
    </source>
</evidence>
<evidence type="ECO:0000259" key="8">
    <source>
        <dbReference type="Pfam" id="PF01555"/>
    </source>
</evidence>
<dbReference type="GO" id="GO:0005737">
    <property type="term" value="C:cytoplasm"/>
    <property type="evidence" value="ECO:0007669"/>
    <property type="project" value="TreeGrafter"/>
</dbReference>
<gene>
    <name evidence="9" type="ORF">AA994_03435</name>
</gene>
<dbReference type="PRINTS" id="PR00508">
    <property type="entry name" value="S21N4MTFRASE"/>
</dbReference>
<organism evidence="9 10">
    <name type="scientific">Campylobacter vulpis</name>
    <dbReference type="NCBI Taxonomy" id="1655500"/>
    <lineage>
        <taxon>Bacteria</taxon>
        <taxon>Pseudomonadati</taxon>
        <taxon>Campylobacterota</taxon>
        <taxon>Epsilonproteobacteria</taxon>
        <taxon>Campylobacterales</taxon>
        <taxon>Campylobacteraceae</taxon>
        <taxon>Campylobacter</taxon>
    </lineage>
</organism>
<dbReference type="PROSITE" id="PS00092">
    <property type="entry name" value="N6_MTASE"/>
    <property type="match status" value="1"/>
</dbReference>
<evidence type="ECO:0000256" key="2">
    <source>
        <dbReference type="ARBA" id="ARBA00022603"/>
    </source>
</evidence>
<comment type="similarity">
    <text evidence="1 7">Belongs to the N(4)/N(6)-methyltransferase family.</text>
</comment>
<name>A0A2G4R3I6_9BACT</name>
<evidence type="ECO:0000256" key="3">
    <source>
        <dbReference type="ARBA" id="ARBA00022679"/>
    </source>
</evidence>
<dbReference type="GO" id="GO:0008170">
    <property type="term" value="F:N-methyltransferase activity"/>
    <property type="evidence" value="ECO:0007669"/>
    <property type="project" value="InterPro"/>
</dbReference>
<evidence type="ECO:0000256" key="4">
    <source>
        <dbReference type="ARBA" id="ARBA00022691"/>
    </source>
</evidence>
<evidence type="ECO:0000313" key="10">
    <source>
        <dbReference type="Proteomes" id="UP000237472"/>
    </source>
</evidence>
<dbReference type="EC" id="2.1.1.-" evidence="7"/>
<evidence type="ECO:0000313" key="9">
    <source>
        <dbReference type="EMBL" id="PHY91101.1"/>
    </source>
</evidence>
<dbReference type="Proteomes" id="UP000237472">
    <property type="component" value="Unassembled WGS sequence"/>
</dbReference>
<accession>A0A2G4R3I6</accession>
<sequence>MMVRKDVILQGDCLKILKTIPDKSVDLIFADPPYFMQTDGELLRTNGEIFKGVNDAWDKFESLQAYDEFCKTWLSECKRILKDVGSIWVIGSFQNIFRLGYIMQDLGFWILNDVIWAKSNPVPNFKGTRFCNAHETLIWCSKNKNAKFTFNYKTMKFLNHNKQEKSIWNIGICIGNERLKDKNGKKAHSTQKPEALLEKVILSSTKKDALVLDPFFGTGTTGAVAKRLGRHFIGIEQDENYVKIAKARIEQVCVEDNELTRNELEIKPPKVSLEKLLNAGFLKENERFYDKNQNFICYLVHNNKVSDNKEILSIHKMAAKYLNKANHNGWSYFYILKDEKLISIDALRYAYENNKGTL</sequence>
<reference evidence="10" key="1">
    <citation type="submission" date="2015-06" db="EMBL/GenBank/DDBJ databases">
        <authorList>
            <person name="Parisi A."/>
            <person name="Chiara M."/>
            <person name="Florio D."/>
            <person name="Miccolupo A."/>
            <person name="Manzari C."/>
            <person name="Mion D."/>
            <person name="Caruso M."/>
            <person name="D'erchia A.M."/>
            <person name="Zanoni R."/>
        </authorList>
    </citation>
    <scope>NUCLEOTIDE SEQUENCE [LARGE SCALE GENOMIC DNA]</scope>
    <source>
        <strain evidence="10">73/13</strain>
    </source>
</reference>
<evidence type="ECO:0000256" key="5">
    <source>
        <dbReference type="ARBA" id="ARBA00023125"/>
    </source>
</evidence>
<dbReference type="GO" id="GO:0032259">
    <property type="term" value="P:methylation"/>
    <property type="evidence" value="ECO:0007669"/>
    <property type="project" value="UniProtKB-KW"/>
</dbReference>
<dbReference type="InterPro" id="IPR002941">
    <property type="entry name" value="DNA_methylase_N4/N6"/>
</dbReference>
<keyword evidence="5" id="KW-0238">DNA-binding</keyword>
<comment type="catalytic activity">
    <reaction evidence="6">
        <text>a 2'-deoxyadenosine in DNA + S-adenosyl-L-methionine = an N(6)-methyl-2'-deoxyadenosine in DNA + S-adenosyl-L-homocysteine + H(+)</text>
        <dbReference type="Rhea" id="RHEA:15197"/>
        <dbReference type="Rhea" id="RHEA-COMP:12418"/>
        <dbReference type="Rhea" id="RHEA-COMP:12419"/>
        <dbReference type="ChEBI" id="CHEBI:15378"/>
        <dbReference type="ChEBI" id="CHEBI:57856"/>
        <dbReference type="ChEBI" id="CHEBI:59789"/>
        <dbReference type="ChEBI" id="CHEBI:90615"/>
        <dbReference type="ChEBI" id="CHEBI:90616"/>
        <dbReference type="EC" id="2.1.1.72"/>
    </reaction>
</comment>
<dbReference type="SUPFAM" id="SSF53335">
    <property type="entry name" value="S-adenosyl-L-methionine-dependent methyltransferases"/>
    <property type="match status" value="1"/>
</dbReference>
<proteinExistence type="inferred from homology"/>
<protein>
    <recommendedName>
        <fullName evidence="7">Methyltransferase</fullName>
        <ecNumber evidence="7">2.1.1.-</ecNumber>
    </recommendedName>
</protein>
<dbReference type="Gene3D" id="3.40.50.150">
    <property type="entry name" value="Vaccinia Virus protein VP39"/>
    <property type="match status" value="1"/>
</dbReference>
<dbReference type="PANTHER" id="PTHR13370:SF3">
    <property type="entry name" value="TRNA (GUANINE(10)-N2)-METHYLTRANSFERASE HOMOLOG"/>
    <property type="match status" value="1"/>
</dbReference>
<dbReference type="OrthoDB" id="9800801at2"/>
<dbReference type="AlphaFoldDB" id="A0A2G4R3I6"/>
<dbReference type="InterPro" id="IPR029063">
    <property type="entry name" value="SAM-dependent_MTases_sf"/>
</dbReference>
<dbReference type="PANTHER" id="PTHR13370">
    <property type="entry name" value="RNA METHYLASE-RELATED"/>
    <property type="match status" value="1"/>
</dbReference>
<dbReference type="Pfam" id="PF01555">
    <property type="entry name" value="N6_N4_Mtase"/>
    <property type="match status" value="1"/>
</dbReference>
<dbReference type="InterPro" id="IPR001091">
    <property type="entry name" value="RM_Methyltransferase"/>
</dbReference>
<dbReference type="FunFam" id="3.40.50.150:FF:000276">
    <property type="entry name" value="Methyltransferase"/>
    <property type="match status" value="1"/>
</dbReference>
<evidence type="ECO:0000256" key="6">
    <source>
        <dbReference type="ARBA" id="ARBA00047942"/>
    </source>
</evidence>
<dbReference type="EMBL" id="LDWY01000042">
    <property type="protein sequence ID" value="PHY91101.1"/>
    <property type="molecule type" value="Genomic_DNA"/>
</dbReference>
<dbReference type="GO" id="GO:0003677">
    <property type="term" value="F:DNA binding"/>
    <property type="evidence" value="ECO:0007669"/>
    <property type="project" value="UniProtKB-KW"/>
</dbReference>
<keyword evidence="4" id="KW-0949">S-adenosyl-L-methionine</keyword>
<keyword evidence="2 9" id="KW-0489">Methyltransferase</keyword>
<dbReference type="InterPro" id="IPR002052">
    <property type="entry name" value="DNA_methylase_N6_adenine_CS"/>
</dbReference>
<dbReference type="GO" id="GO:0009007">
    <property type="term" value="F:site-specific DNA-methyltransferase (adenine-specific) activity"/>
    <property type="evidence" value="ECO:0007669"/>
    <property type="project" value="UniProtKB-EC"/>
</dbReference>